<dbReference type="Pfam" id="PF10105">
    <property type="entry name" value="DUF2344"/>
    <property type="match status" value="1"/>
</dbReference>
<dbReference type="InterPro" id="IPR018768">
    <property type="entry name" value="DUF2344"/>
</dbReference>
<sequence length="246" mass="28242">MMKIRSRFYKKDDMVFISHLDVIRVFERAIRRVNIPIAYTQGFNPHPIMAFAAALGLGISSEGEYIDIQFKENLEPQFFMEKLNEALPIGLQLVESKVISNREKSLMSIIQYASYLVKIPLGSNENKALKTTIENLLNRDEVMITKEKTKKVGRRKQVTRREVNIRDQIINLELMDSNEEMTLMSMLLVAGSEGNLKPEVVLGIINEEMEASIDLQTVRIHRVDLFKEINGEKMTPLEGLEKIIES</sequence>
<dbReference type="eggNOG" id="COG5011">
    <property type="taxonomic scope" value="Bacteria"/>
</dbReference>
<dbReference type="RefSeq" id="WP_012063433.1">
    <property type="nucleotide sequence ID" value="NC_009633.1"/>
</dbReference>
<dbReference type="NCBIfam" id="TIGR03936">
    <property type="entry name" value="sam_1_link_chp"/>
    <property type="match status" value="1"/>
</dbReference>
<evidence type="ECO:0000259" key="1">
    <source>
        <dbReference type="Pfam" id="PF10105"/>
    </source>
</evidence>
<dbReference type="Proteomes" id="UP000001572">
    <property type="component" value="Chromosome"/>
</dbReference>
<keyword evidence="3" id="KW-1185">Reference proteome</keyword>
<dbReference type="EMBL" id="CP000724">
    <property type="protein sequence ID" value="ABR48458.1"/>
    <property type="molecule type" value="Genomic_DNA"/>
</dbReference>
<evidence type="ECO:0000313" key="3">
    <source>
        <dbReference type="Proteomes" id="UP000001572"/>
    </source>
</evidence>
<accession>A6TQJ0</accession>
<organism evidence="2 3">
    <name type="scientific">Alkaliphilus metalliredigens (strain QYMF)</name>
    <dbReference type="NCBI Taxonomy" id="293826"/>
    <lineage>
        <taxon>Bacteria</taxon>
        <taxon>Bacillati</taxon>
        <taxon>Bacillota</taxon>
        <taxon>Clostridia</taxon>
        <taxon>Peptostreptococcales</taxon>
        <taxon>Natronincolaceae</taxon>
        <taxon>Alkaliphilus</taxon>
    </lineage>
</organism>
<name>A6TQJ0_ALKMQ</name>
<dbReference type="AlphaFoldDB" id="A6TQJ0"/>
<proteinExistence type="predicted"/>
<reference evidence="3" key="1">
    <citation type="journal article" date="2016" name="Genome Announc.">
        <title>Complete genome sequence of Alkaliphilus metalliredigens strain QYMF, an alkaliphilic and metal-reducing bacterium isolated from borax-contaminated leachate ponds.</title>
        <authorList>
            <person name="Hwang C."/>
            <person name="Copeland A."/>
            <person name="Lucas S."/>
            <person name="Lapidus A."/>
            <person name="Barry K."/>
            <person name="Detter J.C."/>
            <person name="Glavina Del Rio T."/>
            <person name="Hammon N."/>
            <person name="Israni S."/>
            <person name="Dalin E."/>
            <person name="Tice H."/>
            <person name="Pitluck S."/>
            <person name="Chertkov O."/>
            <person name="Brettin T."/>
            <person name="Bruce D."/>
            <person name="Han C."/>
            <person name="Schmutz J."/>
            <person name="Larimer F."/>
            <person name="Land M.L."/>
            <person name="Hauser L."/>
            <person name="Kyrpides N."/>
            <person name="Mikhailova N."/>
            <person name="Ye Q."/>
            <person name="Zhou J."/>
            <person name="Richardson P."/>
            <person name="Fields M.W."/>
        </authorList>
    </citation>
    <scope>NUCLEOTIDE SEQUENCE [LARGE SCALE GENOMIC DNA]</scope>
    <source>
        <strain evidence="3">QYMF</strain>
    </source>
</reference>
<dbReference type="KEGG" id="amt:Amet_2301"/>
<evidence type="ECO:0000313" key="2">
    <source>
        <dbReference type="EMBL" id="ABR48458.1"/>
    </source>
</evidence>
<dbReference type="STRING" id="293826.Amet_2301"/>
<feature type="domain" description="DUF2344" evidence="1">
    <location>
        <begin position="3"/>
        <end position="198"/>
    </location>
</feature>
<dbReference type="HOGENOM" id="CLU_083579_0_1_9"/>
<protein>
    <recommendedName>
        <fullName evidence="1">DUF2344 domain-containing protein</fullName>
    </recommendedName>
</protein>
<gene>
    <name evidence="2" type="ordered locus">Amet_2301</name>
</gene>